<evidence type="ECO:0000313" key="2">
    <source>
        <dbReference type="EMBL" id="MBS9719404.1"/>
    </source>
</evidence>
<dbReference type="GO" id="GO:0008168">
    <property type="term" value="F:methyltransferase activity"/>
    <property type="evidence" value="ECO:0007669"/>
    <property type="project" value="UniProtKB-KW"/>
</dbReference>
<dbReference type="Proteomes" id="UP001297272">
    <property type="component" value="Unassembled WGS sequence"/>
</dbReference>
<keyword evidence="3" id="KW-1185">Reference proteome</keyword>
<proteinExistence type="predicted"/>
<keyword evidence="2" id="KW-0489">Methyltransferase</keyword>
<dbReference type="RefSeq" id="WP_213983052.1">
    <property type="nucleotide sequence ID" value="NZ_JAFMNX010000001.1"/>
</dbReference>
<dbReference type="InterPro" id="IPR029063">
    <property type="entry name" value="SAM-dependent_MTases_sf"/>
</dbReference>
<dbReference type="Gene3D" id="3.40.50.150">
    <property type="entry name" value="Vaccinia Virus protein VP39"/>
    <property type="match status" value="1"/>
</dbReference>
<gene>
    <name evidence="2" type="ORF">JYU29_01745</name>
</gene>
<dbReference type="EMBL" id="JAFMNX010000001">
    <property type="protein sequence ID" value="MBS9719404.1"/>
    <property type="molecule type" value="Genomic_DNA"/>
</dbReference>
<evidence type="ECO:0000313" key="3">
    <source>
        <dbReference type="Proteomes" id="UP001297272"/>
    </source>
</evidence>
<accession>A0ABS5RQZ9</accession>
<dbReference type="InterPro" id="IPR006342">
    <property type="entry name" value="FkbM_mtfrase"/>
</dbReference>
<reference evidence="2 3" key="1">
    <citation type="submission" date="2021-03" db="EMBL/GenBank/DDBJ databases">
        <title>Tianweitania aestuarii sp. nov., isolated from a tidal flat.</title>
        <authorList>
            <person name="Park S."/>
            <person name="Yoon J.-H."/>
        </authorList>
    </citation>
    <scope>NUCLEOTIDE SEQUENCE [LARGE SCALE GENOMIC DNA]</scope>
    <source>
        <strain evidence="2 3">BSSL-BM11</strain>
    </source>
</reference>
<dbReference type="InterPro" id="IPR052514">
    <property type="entry name" value="SAM-dependent_MTase"/>
</dbReference>
<evidence type="ECO:0000259" key="1">
    <source>
        <dbReference type="Pfam" id="PF05050"/>
    </source>
</evidence>
<dbReference type="PANTHER" id="PTHR34203:SF15">
    <property type="entry name" value="SLL1173 PROTEIN"/>
    <property type="match status" value="1"/>
</dbReference>
<name>A0ABS5RQZ9_9HYPH</name>
<protein>
    <submittedName>
        <fullName evidence="2">FkbM family methyltransferase</fullName>
    </submittedName>
</protein>
<dbReference type="SUPFAM" id="SSF53335">
    <property type="entry name" value="S-adenosyl-L-methionine-dependent methyltransferases"/>
    <property type="match status" value="1"/>
</dbReference>
<dbReference type="Pfam" id="PF05050">
    <property type="entry name" value="Methyltransf_21"/>
    <property type="match status" value="1"/>
</dbReference>
<keyword evidence="2" id="KW-0808">Transferase</keyword>
<dbReference type="GO" id="GO:0032259">
    <property type="term" value="P:methylation"/>
    <property type="evidence" value="ECO:0007669"/>
    <property type="project" value="UniProtKB-KW"/>
</dbReference>
<dbReference type="PANTHER" id="PTHR34203">
    <property type="entry name" value="METHYLTRANSFERASE, FKBM FAMILY PROTEIN"/>
    <property type="match status" value="1"/>
</dbReference>
<sequence length="389" mass="42622">MVHRELPVTQTPWGSITYLPKDGPIGVSLDRLGAWAACEIRFLRSLIGPGATVIDVGANIGTHAIALAGRIGPKGSLIAFEPQSFIAEILERNISANHLSNCQVVRSAAGNKDDVAWIGEQSFFSQANIAAVPLRKETYSKGGETRVKTIDALSLSQCDLIKIDAEGMGAEVLQGAIDTLRHCQPIIYLEANNLEHAIPAVMQLDRDVYEFFVVTSPAQVGSADDVFGFATETSILALPKALRKTLVDTGSECQIQPFSTLDQLADAVLKAPRFGDPDKFFRNAEAVRQHYQALVDSSKIENEHLNSELTRARYREALYYNQLTSLKAKVEAGAYLGVQSTGRLRSEESRASEAEKQVVELRNSTSWLVTAPMRWVAIISRKLLEKLRG</sequence>
<dbReference type="NCBIfam" id="TIGR01444">
    <property type="entry name" value="fkbM_fam"/>
    <property type="match status" value="1"/>
</dbReference>
<feature type="domain" description="Methyltransferase FkbM" evidence="1">
    <location>
        <begin position="55"/>
        <end position="202"/>
    </location>
</feature>
<organism evidence="2 3">
    <name type="scientific">Tianweitania aestuarii</name>
    <dbReference type="NCBI Taxonomy" id="2814886"/>
    <lineage>
        <taxon>Bacteria</taxon>
        <taxon>Pseudomonadati</taxon>
        <taxon>Pseudomonadota</taxon>
        <taxon>Alphaproteobacteria</taxon>
        <taxon>Hyphomicrobiales</taxon>
        <taxon>Phyllobacteriaceae</taxon>
        <taxon>Tianweitania</taxon>
    </lineage>
</organism>
<comment type="caution">
    <text evidence="2">The sequence shown here is derived from an EMBL/GenBank/DDBJ whole genome shotgun (WGS) entry which is preliminary data.</text>
</comment>